<evidence type="ECO:0000313" key="1">
    <source>
        <dbReference type="EMBL" id="RHN72165.1"/>
    </source>
</evidence>
<evidence type="ECO:0000313" key="2">
    <source>
        <dbReference type="Proteomes" id="UP000265566"/>
    </source>
</evidence>
<dbReference type="Proteomes" id="UP000265566">
    <property type="component" value="Chromosome 2"/>
</dbReference>
<protein>
    <submittedName>
        <fullName evidence="1">Uncharacterized protein</fullName>
    </submittedName>
</protein>
<dbReference type="Gramene" id="rna7846">
    <property type="protein sequence ID" value="RHN72165.1"/>
    <property type="gene ID" value="gene7846"/>
</dbReference>
<reference evidence="2" key="1">
    <citation type="journal article" date="2018" name="Nat. Plants">
        <title>Whole-genome landscape of Medicago truncatula symbiotic genes.</title>
        <authorList>
            <person name="Pecrix Y."/>
            <person name="Staton S.E."/>
            <person name="Sallet E."/>
            <person name="Lelandais-Briere C."/>
            <person name="Moreau S."/>
            <person name="Carrere S."/>
            <person name="Blein T."/>
            <person name="Jardinaud M.F."/>
            <person name="Latrasse D."/>
            <person name="Zouine M."/>
            <person name="Zahm M."/>
            <person name="Kreplak J."/>
            <person name="Mayjonade B."/>
            <person name="Satge C."/>
            <person name="Perez M."/>
            <person name="Cauet S."/>
            <person name="Marande W."/>
            <person name="Chantry-Darmon C."/>
            <person name="Lopez-Roques C."/>
            <person name="Bouchez O."/>
            <person name="Berard A."/>
            <person name="Debelle F."/>
            <person name="Munos S."/>
            <person name="Bendahmane A."/>
            <person name="Berges H."/>
            <person name="Niebel A."/>
            <person name="Buitink J."/>
            <person name="Frugier F."/>
            <person name="Benhamed M."/>
            <person name="Crespi M."/>
            <person name="Gouzy J."/>
            <person name="Gamas P."/>
        </authorList>
    </citation>
    <scope>NUCLEOTIDE SEQUENCE [LARGE SCALE GENOMIC DNA]</scope>
    <source>
        <strain evidence="2">cv. Jemalong A17</strain>
    </source>
</reference>
<accession>A0A396J6I0</accession>
<gene>
    <name evidence="1" type="ORF">MtrunA17_Chr2g0284711</name>
</gene>
<organism evidence="1 2">
    <name type="scientific">Medicago truncatula</name>
    <name type="common">Barrel medic</name>
    <name type="synonym">Medicago tribuloides</name>
    <dbReference type="NCBI Taxonomy" id="3880"/>
    <lineage>
        <taxon>Eukaryota</taxon>
        <taxon>Viridiplantae</taxon>
        <taxon>Streptophyta</taxon>
        <taxon>Embryophyta</taxon>
        <taxon>Tracheophyta</taxon>
        <taxon>Spermatophyta</taxon>
        <taxon>Magnoliopsida</taxon>
        <taxon>eudicotyledons</taxon>
        <taxon>Gunneridae</taxon>
        <taxon>Pentapetalae</taxon>
        <taxon>rosids</taxon>
        <taxon>fabids</taxon>
        <taxon>Fabales</taxon>
        <taxon>Fabaceae</taxon>
        <taxon>Papilionoideae</taxon>
        <taxon>50 kb inversion clade</taxon>
        <taxon>NPAAA clade</taxon>
        <taxon>Hologalegina</taxon>
        <taxon>IRL clade</taxon>
        <taxon>Trifolieae</taxon>
        <taxon>Medicago</taxon>
    </lineage>
</organism>
<comment type="caution">
    <text evidence="1">The sequence shown here is derived from an EMBL/GenBank/DDBJ whole genome shotgun (WGS) entry which is preliminary data.</text>
</comment>
<proteinExistence type="predicted"/>
<dbReference type="AlphaFoldDB" id="A0A396J6I0"/>
<sequence>MVSKTRRDAQRGRWKRTGGGGRWRWWFEKETYVGGKEERHHCGEKMTERTTMRESG</sequence>
<name>A0A396J6I0_MEDTR</name>
<dbReference type="EMBL" id="PSQE01000002">
    <property type="protein sequence ID" value="RHN72165.1"/>
    <property type="molecule type" value="Genomic_DNA"/>
</dbReference>